<sequence length="91" mass="10295">MSKHLLLRSCVLLSIFISRRNLLMEAPMATSCLNWTLNHSMHLSLAQLFRSTLVTVSSSSTATFQRSCSMTRKACTPCWHFSKCTVTRGRI</sequence>
<protein>
    <recommendedName>
        <fullName evidence="3">Secreted protein</fullName>
    </recommendedName>
</protein>
<reference evidence="2" key="1">
    <citation type="submission" date="2019-03" db="EMBL/GenBank/DDBJ databases">
        <authorList>
            <person name="Mank J."/>
            <person name="Almeida P."/>
        </authorList>
    </citation>
    <scope>NUCLEOTIDE SEQUENCE</scope>
    <source>
        <strain evidence="2">78183</strain>
    </source>
</reference>
<name>A0A6N2LHZ9_SALVM</name>
<keyword evidence="1" id="KW-0732">Signal</keyword>
<feature type="signal peptide" evidence="1">
    <location>
        <begin position="1"/>
        <end position="21"/>
    </location>
</feature>
<evidence type="ECO:0000313" key="2">
    <source>
        <dbReference type="EMBL" id="VFU40544.1"/>
    </source>
</evidence>
<dbReference type="AlphaFoldDB" id="A0A6N2LHZ9"/>
<gene>
    <name evidence="2" type="ORF">SVIM_LOCUS233239</name>
</gene>
<evidence type="ECO:0008006" key="3">
    <source>
        <dbReference type="Google" id="ProtNLM"/>
    </source>
</evidence>
<proteinExistence type="predicted"/>
<accession>A0A6N2LHZ9</accession>
<organism evidence="2">
    <name type="scientific">Salix viminalis</name>
    <name type="common">Common osier</name>
    <name type="synonym">Basket willow</name>
    <dbReference type="NCBI Taxonomy" id="40686"/>
    <lineage>
        <taxon>Eukaryota</taxon>
        <taxon>Viridiplantae</taxon>
        <taxon>Streptophyta</taxon>
        <taxon>Embryophyta</taxon>
        <taxon>Tracheophyta</taxon>
        <taxon>Spermatophyta</taxon>
        <taxon>Magnoliopsida</taxon>
        <taxon>eudicotyledons</taxon>
        <taxon>Gunneridae</taxon>
        <taxon>Pentapetalae</taxon>
        <taxon>rosids</taxon>
        <taxon>fabids</taxon>
        <taxon>Malpighiales</taxon>
        <taxon>Salicaceae</taxon>
        <taxon>Saliceae</taxon>
        <taxon>Salix</taxon>
    </lineage>
</organism>
<dbReference type="EMBL" id="CAADRP010001547">
    <property type="protein sequence ID" value="VFU40544.1"/>
    <property type="molecule type" value="Genomic_DNA"/>
</dbReference>
<feature type="chain" id="PRO_5027003154" description="Secreted protein" evidence="1">
    <location>
        <begin position="22"/>
        <end position="91"/>
    </location>
</feature>
<evidence type="ECO:0000256" key="1">
    <source>
        <dbReference type="SAM" id="SignalP"/>
    </source>
</evidence>